<protein>
    <submittedName>
        <fullName evidence="1">Uncharacterized protein</fullName>
    </submittedName>
</protein>
<organism evidence="1">
    <name type="scientific">Rhizophora mucronata</name>
    <name type="common">Asiatic mangrove</name>
    <dbReference type="NCBI Taxonomy" id="61149"/>
    <lineage>
        <taxon>Eukaryota</taxon>
        <taxon>Viridiplantae</taxon>
        <taxon>Streptophyta</taxon>
        <taxon>Embryophyta</taxon>
        <taxon>Tracheophyta</taxon>
        <taxon>Spermatophyta</taxon>
        <taxon>Magnoliopsida</taxon>
        <taxon>eudicotyledons</taxon>
        <taxon>Gunneridae</taxon>
        <taxon>Pentapetalae</taxon>
        <taxon>rosids</taxon>
        <taxon>fabids</taxon>
        <taxon>Malpighiales</taxon>
        <taxon>Rhizophoraceae</taxon>
        <taxon>Rhizophora</taxon>
    </lineage>
</organism>
<proteinExistence type="predicted"/>
<sequence>MADIRIQTQTLLVCRITFLFNDSTICPDLMKQITVANSSPNLSSMTTSFKTKLATFRPKVRLSSVREC</sequence>
<name>A0A2P2MK42_RHIMU</name>
<evidence type="ECO:0000313" key="1">
    <source>
        <dbReference type="EMBL" id="MBX30580.1"/>
    </source>
</evidence>
<dbReference type="AlphaFoldDB" id="A0A2P2MK42"/>
<dbReference type="EMBL" id="GGEC01050096">
    <property type="protein sequence ID" value="MBX30580.1"/>
    <property type="molecule type" value="Transcribed_RNA"/>
</dbReference>
<accession>A0A2P2MK42</accession>
<reference evidence="1" key="1">
    <citation type="submission" date="2018-02" db="EMBL/GenBank/DDBJ databases">
        <title>Rhizophora mucronata_Transcriptome.</title>
        <authorList>
            <person name="Meera S.P."/>
            <person name="Sreeshan A."/>
            <person name="Augustine A."/>
        </authorList>
    </citation>
    <scope>NUCLEOTIDE SEQUENCE</scope>
    <source>
        <tissue evidence="1">Leaf</tissue>
    </source>
</reference>